<dbReference type="SMART" id="SM00267">
    <property type="entry name" value="GGDEF"/>
    <property type="match status" value="1"/>
</dbReference>
<evidence type="ECO:0000259" key="2">
    <source>
        <dbReference type="PROSITE" id="PS50883"/>
    </source>
</evidence>
<dbReference type="InterPro" id="IPR029787">
    <property type="entry name" value="Nucleotide_cyclase"/>
</dbReference>
<dbReference type="Pfam" id="PF00990">
    <property type="entry name" value="GGDEF"/>
    <property type="match status" value="1"/>
</dbReference>
<dbReference type="InterPro" id="IPR001633">
    <property type="entry name" value="EAL_dom"/>
</dbReference>
<dbReference type="PANTHER" id="PTHR33121">
    <property type="entry name" value="CYCLIC DI-GMP PHOSPHODIESTERASE PDEF"/>
    <property type="match status" value="1"/>
</dbReference>
<dbReference type="GO" id="GO:0071111">
    <property type="term" value="F:cyclic-guanylate-specific phosphodiesterase activity"/>
    <property type="evidence" value="ECO:0007669"/>
    <property type="project" value="InterPro"/>
</dbReference>
<dbReference type="STRING" id="1121881.SAMN02745225_01888"/>
<feature type="transmembrane region" description="Helical" evidence="1">
    <location>
        <begin position="21"/>
        <end position="39"/>
    </location>
</feature>
<dbReference type="EMBL" id="FQUL01000033">
    <property type="protein sequence ID" value="SHE88252.1"/>
    <property type="molecule type" value="Genomic_DNA"/>
</dbReference>
<dbReference type="Gene3D" id="3.20.20.450">
    <property type="entry name" value="EAL domain"/>
    <property type="match status" value="1"/>
</dbReference>
<evidence type="ECO:0000259" key="3">
    <source>
        <dbReference type="PROSITE" id="PS50887"/>
    </source>
</evidence>
<organism evidence="4 5">
    <name type="scientific">Ferrithrix thermotolerans DSM 19514</name>
    <dbReference type="NCBI Taxonomy" id="1121881"/>
    <lineage>
        <taxon>Bacteria</taxon>
        <taxon>Bacillati</taxon>
        <taxon>Actinomycetota</taxon>
        <taxon>Acidimicrobiia</taxon>
        <taxon>Acidimicrobiales</taxon>
        <taxon>Acidimicrobiaceae</taxon>
        <taxon>Ferrithrix</taxon>
    </lineage>
</organism>
<dbReference type="InterPro" id="IPR000160">
    <property type="entry name" value="GGDEF_dom"/>
</dbReference>
<dbReference type="SUPFAM" id="SSF55073">
    <property type="entry name" value="Nucleotide cyclase"/>
    <property type="match status" value="1"/>
</dbReference>
<name>A0A1M4X4W4_9ACTN</name>
<dbReference type="InterPro" id="IPR035919">
    <property type="entry name" value="EAL_sf"/>
</dbReference>
<sequence length="1512" mass="168012">MHRETKGRAGGVSRSLSRKTARRVVALVLVIYLVIVGSAEYVRLGAVNTYVGKEAQYFAEGYASQISARMFAHFDELAFIGGNLSWAEIAAGKLDASTDQAILNLLRYNKDIPAVNIIDGDGNKILWSTAQQSSTPITAPKYYRDWGGNPKMLLGTALYSQRFRRIVLSTCYRVELGGKTLFFVGAPYSLSGLLELGRKGLPFNVELVFFSQRSTVFQVNRDGLVLPVGSAPKSSFLGLRTYESLSITGAPWRVYVGWSRSLLIKMWLAGSGVFWLLYAFGGLLLLALAIDILRKIERGRLLLGFEKARAEIERVGLSGGISISDAIKAAVASFAYLEVVLCAMVVHGEGLENAQELGSFHREGDLQTFSPILIHLVGHKSDDTSPSTFNGHGGARCLNLLDLHTVGGDDLGALGRLKVFHRTLGVSIGPSGGVLSICVALRKSSYLSNSCEREISELVATLENTLRLIQSNARGQYVETMYKALSVVGEVVPGAKTEADLVRECSRSLVENLFFQGVGFLAFNEEGLIDVIAAEGASAIAAIERVQSSPDLIESTSFAKVWRDGGVIVDGSLQHNPEKKRFFDLYERYGLHSLVTMALDVDGERRAVMFLLSDQIDFFEGEMLDLCRRLVQLVGRGIAEIELKRNLNLAREREFRLAREDPLTLLPNRLGLENYLERTMGSQRRTTARYLIGVIDIDNFKPINDSFGHHVGDRVLIEFGRRLRESLGSNDFAARLGGDEFVVVLEVNGEAKETVERLEATCARTFEVGSERNFAFIHISLGFALYPDDGLSPDVLLRRADVALYRSKAKKMKRSRWWERWSRDDDDQADLDAETEGASETHEVEILSLNTATVLPVLEQLVVELVAAIQRGFDEGRRVGYFSEFGLLALTDLFISYLDLLVRELEHSSECEALERSIANVFAYMGVSRQELEHLLQRLTKNLEVRLSSAELEYGSSAEVTELFEIKVLEGLERQFETVRSTNLTARQVSADTTLLVNAQWNDALKQLVEKLSLVPGLLSLCALTVTAEGTMVPCRLFPTMGGGYETLKQFLEDIDGDRLGVDLVGESWKNVVITTQNIETGYLVDSSDSSGWIRTIGVVPVYDSSMRPIFVVVFAGEYLDMFDAPLGRQLLLAIQSRLSTLYQTSQLLQDRGGVGREIRLWRESLYSGGLEMYFQPIVDLKTGEMREVEGLARLVLMDGSVVGPNHFIPALSERELEYLLKKGTEKAILEVDEISRVVGDVSLSINIHPKSLMRSDLTEWLREAVSNSPIGPYRLKLELLESDELLNSPQIQETLSEIKSLGVKLSMDDFGSGHSNISRLKEIEFNGVKIDQLVLRGVYQDPLRVLDLLGMAVMLGRDLGLEVTVEGIEDMGSLEMVAQLGAHRGQGYVIARPMPKAELLRWYRDFTPIRRSRSPRYPLGALASHWRFMHSNATLIADESLCPLQLFIERNSLKTSPLGEFHRMFHVSIEEQDRSAITSFSKSLMTELARMCMSQGTKASLLDVANRETAS</sequence>
<keyword evidence="1" id="KW-1133">Transmembrane helix</keyword>
<dbReference type="CDD" id="cd01948">
    <property type="entry name" value="EAL"/>
    <property type="match status" value="1"/>
</dbReference>
<dbReference type="Gene3D" id="3.30.450.40">
    <property type="match status" value="1"/>
</dbReference>
<keyword evidence="1" id="KW-0472">Membrane</keyword>
<feature type="domain" description="GGDEF" evidence="3">
    <location>
        <begin position="688"/>
        <end position="820"/>
    </location>
</feature>
<dbReference type="PROSITE" id="PS50883">
    <property type="entry name" value="EAL"/>
    <property type="match status" value="1"/>
</dbReference>
<dbReference type="InterPro" id="IPR050706">
    <property type="entry name" value="Cyclic-di-GMP_PDE-like"/>
</dbReference>
<evidence type="ECO:0000256" key="1">
    <source>
        <dbReference type="SAM" id="Phobius"/>
    </source>
</evidence>
<dbReference type="SUPFAM" id="SSF55781">
    <property type="entry name" value="GAF domain-like"/>
    <property type="match status" value="1"/>
</dbReference>
<dbReference type="PROSITE" id="PS50887">
    <property type="entry name" value="GGDEF"/>
    <property type="match status" value="1"/>
</dbReference>
<accession>A0A1M4X4W4</accession>
<dbReference type="Proteomes" id="UP000184295">
    <property type="component" value="Unassembled WGS sequence"/>
</dbReference>
<feature type="transmembrane region" description="Helical" evidence="1">
    <location>
        <begin position="266"/>
        <end position="290"/>
    </location>
</feature>
<reference evidence="5" key="1">
    <citation type="submission" date="2016-11" db="EMBL/GenBank/DDBJ databases">
        <authorList>
            <person name="Varghese N."/>
            <person name="Submissions S."/>
        </authorList>
    </citation>
    <scope>NUCLEOTIDE SEQUENCE [LARGE SCALE GENOMIC DNA]</scope>
    <source>
        <strain evidence="5">DSM 19514</strain>
    </source>
</reference>
<evidence type="ECO:0000313" key="5">
    <source>
        <dbReference type="Proteomes" id="UP000184295"/>
    </source>
</evidence>
<feature type="domain" description="EAL" evidence="2">
    <location>
        <begin position="1155"/>
        <end position="1408"/>
    </location>
</feature>
<protein>
    <submittedName>
        <fullName evidence="4">Diguanylate cyclase (GGDEF) domain-containing protein</fullName>
    </submittedName>
</protein>
<dbReference type="InterPro" id="IPR043128">
    <property type="entry name" value="Rev_trsase/Diguanyl_cyclase"/>
</dbReference>
<dbReference type="SMART" id="SM00052">
    <property type="entry name" value="EAL"/>
    <property type="match status" value="1"/>
</dbReference>
<dbReference type="Pfam" id="PF00563">
    <property type="entry name" value="EAL"/>
    <property type="match status" value="1"/>
</dbReference>
<dbReference type="SUPFAM" id="SSF141868">
    <property type="entry name" value="EAL domain-like"/>
    <property type="match status" value="1"/>
</dbReference>
<dbReference type="PANTHER" id="PTHR33121:SF70">
    <property type="entry name" value="SIGNALING PROTEIN YKOW"/>
    <property type="match status" value="1"/>
</dbReference>
<dbReference type="CDD" id="cd01949">
    <property type="entry name" value="GGDEF"/>
    <property type="match status" value="1"/>
</dbReference>
<gene>
    <name evidence="4" type="ORF">SAMN02745225_01888</name>
</gene>
<dbReference type="NCBIfam" id="TIGR00254">
    <property type="entry name" value="GGDEF"/>
    <property type="match status" value="1"/>
</dbReference>
<proteinExistence type="predicted"/>
<evidence type="ECO:0000313" key="4">
    <source>
        <dbReference type="EMBL" id="SHE88252.1"/>
    </source>
</evidence>
<keyword evidence="1" id="KW-0812">Transmembrane</keyword>
<dbReference type="InterPro" id="IPR029016">
    <property type="entry name" value="GAF-like_dom_sf"/>
</dbReference>
<keyword evidence="5" id="KW-1185">Reference proteome</keyword>
<dbReference type="Gene3D" id="3.30.70.270">
    <property type="match status" value="1"/>
</dbReference>